<dbReference type="PANTHER" id="PTHR47950">
    <property type="entry name" value="CYTOCHROME P450, FAMILY 76, SUBFAMILY C, POLYPEPTIDE 5-RELATED"/>
    <property type="match status" value="1"/>
</dbReference>
<evidence type="ECO:0000256" key="7">
    <source>
        <dbReference type="ARBA" id="ARBA00023004"/>
    </source>
</evidence>
<evidence type="ECO:0000256" key="11">
    <source>
        <dbReference type="SAM" id="Phobius"/>
    </source>
</evidence>
<dbReference type="PRINTS" id="PR00385">
    <property type="entry name" value="P450"/>
</dbReference>
<dbReference type="PRINTS" id="PR00463">
    <property type="entry name" value="EP450I"/>
</dbReference>
<accession>A0A0N9HM28</accession>
<evidence type="ECO:0000256" key="1">
    <source>
        <dbReference type="ARBA" id="ARBA00001971"/>
    </source>
</evidence>
<comment type="cofactor">
    <cofactor evidence="1 9">
        <name>heme</name>
        <dbReference type="ChEBI" id="CHEBI:30413"/>
    </cofactor>
</comment>
<dbReference type="InterPro" id="IPR036396">
    <property type="entry name" value="Cyt_P450_sf"/>
</dbReference>
<dbReference type="AlphaFoldDB" id="A0A0N9HM28"/>
<dbReference type="EMBL" id="KT390171">
    <property type="protein sequence ID" value="ALG05133.1"/>
    <property type="molecule type" value="mRNA"/>
</dbReference>
<dbReference type="CDD" id="cd11073">
    <property type="entry name" value="CYP76-like"/>
    <property type="match status" value="1"/>
</dbReference>
<evidence type="ECO:0000256" key="8">
    <source>
        <dbReference type="ARBA" id="ARBA00023033"/>
    </source>
</evidence>
<dbReference type="GO" id="GO:0004497">
    <property type="term" value="F:monooxygenase activity"/>
    <property type="evidence" value="ECO:0007669"/>
    <property type="project" value="UniProtKB-KW"/>
</dbReference>
<dbReference type="Pfam" id="PF00067">
    <property type="entry name" value="p450"/>
    <property type="match status" value="1"/>
</dbReference>
<evidence type="ECO:0000256" key="5">
    <source>
        <dbReference type="ARBA" id="ARBA00022723"/>
    </source>
</evidence>
<evidence type="ECO:0000313" key="12">
    <source>
        <dbReference type="EMBL" id="ALG05133.1"/>
    </source>
</evidence>
<dbReference type="GO" id="GO:0020037">
    <property type="term" value="F:heme binding"/>
    <property type="evidence" value="ECO:0007669"/>
    <property type="project" value="InterPro"/>
</dbReference>
<evidence type="ECO:0000256" key="6">
    <source>
        <dbReference type="ARBA" id="ARBA00023002"/>
    </source>
</evidence>
<dbReference type="Gene3D" id="1.10.630.10">
    <property type="entry name" value="Cytochrome P450"/>
    <property type="match status" value="1"/>
</dbReference>
<evidence type="ECO:0000256" key="2">
    <source>
        <dbReference type="ARBA" id="ARBA00004928"/>
    </source>
</evidence>
<proteinExistence type="evidence at transcript level"/>
<keyword evidence="7 9" id="KW-0408">Iron</keyword>
<dbReference type="SUPFAM" id="SSF48264">
    <property type="entry name" value="Cytochrome P450"/>
    <property type="match status" value="1"/>
</dbReference>
<gene>
    <name evidence="12" type="primary">CYP11</name>
</gene>
<keyword evidence="5 9" id="KW-0479">Metal-binding</keyword>
<keyword evidence="11" id="KW-1133">Transmembrane helix</keyword>
<dbReference type="FunFam" id="1.10.630.10:FF:000126">
    <property type="entry name" value="Predicted protein"/>
    <property type="match status" value="1"/>
</dbReference>
<reference evidence="12" key="1">
    <citation type="journal article" date="2015" name="Science">
        <title>Six enzymes from mayapple that complete the biosynthetic pathway to the etoposide aglycone.</title>
        <authorList>
            <person name="Lau W."/>
            <person name="Sattely E.S."/>
        </authorList>
    </citation>
    <scope>NUCLEOTIDE SEQUENCE</scope>
</reference>
<evidence type="ECO:0000256" key="9">
    <source>
        <dbReference type="PIRSR" id="PIRSR602401-1"/>
    </source>
</evidence>
<keyword evidence="4 9" id="KW-0349">Heme</keyword>
<keyword evidence="8 10" id="KW-0503">Monooxygenase</keyword>
<comment type="similarity">
    <text evidence="3 10">Belongs to the cytochrome P450 family.</text>
</comment>
<name>A0A0N9HM28_SINHE</name>
<dbReference type="UniPathway" id="UPA00711"/>
<feature type="transmembrane region" description="Helical" evidence="11">
    <location>
        <begin position="12"/>
        <end position="29"/>
    </location>
</feature>
<keyword evidence="6 10" id="KW-0560">Oxidoreductase</keyword>
<dbReference type="GO" id="GO:0016705">
    <property type="term" value="F:oxidoreductase activity, acting on paired donors, with incorporation or reduction of molecular oxygen"/>
    <property type="evidence" value="ECO:0007669"/>
    <property type="project" value="InterPro"/>
</dbReference>
<dbReference type="GO" id="GO:0005506">
    <property type="term" value="F:iron ion binding"/>
    <property type="evidence" value="ECO:0007669"/>
    <property type="project" value="InterPro"/>
</dbReference>
<dbReference type="PROSITE" id="PS00086">
    <property type="entry name" value="CYTOCHROME_P450"/>
    <property type="match status" value="1"/>
</dbReference>
<dbReference type="InterPro" id="IPR001128">
    <property type="entry name" value="Cyt_P450"/>
</dbReference>
<evidence type="ECO:0000256" key="4">
    <source>
        <dbReference type="ARBA" id="ARBA00022617"/>
    </source>
</evidence>
<evidence type="ECO:0000256" key="10">
    <source>
        <dbReference type="RuleBase" id="RU000461"/>
    </source>
</evidence>
<keyword evidence="11" id="KW-0472">Membrane</keyword>
<dbReference type="InterPro" id="IPR017972">
    <property type="entry name" value="Cyt_P450_CS"/>
</dbReference>
<dbReference type="GO" id="GO:0009699">
    <property type="term" value="P:phenylpropanoid biosynthetic process"/>
    <property type="evidence" value="ECO:0007669"/>
    <property type="project" value="UniProtKB-UniPathway"/>
</dbReference>
<sequence>MNGTIVIEQNFIFFLLLVSPFIFFIFKYLRSQTLPPGPFPWPIIGSILHVGDNPHVSLAKLAQTHGPIISLRLGAQLLVVGSTPAAAAEILKAHDRVLSGRAMPNASPYKNPAGRQFSLAWADCTDQRKYLHTICRSELFSIKAIESQSNLREEKISKLIEFLGRKEGELVNIGDVVFATVFNTLSNIFVSQDFITLEGHKDGDGMKELVRSFVVAGATPNLADFYPILSSFDLQGLRKKSIGLFAKICSLWESIIKERRQDKSSGVLKRHTDFLDILLANGFTDDQMNVLLLELLLAGADTTTSTTEWAMAELLKNEKVMKNVCKEFEREIKEDVVRESDLPHLPYLHSCVKEALRIHPPAPFLLPRRAIETCKVMNYTIPKDSQVFVNVWAIGRDPKIWDDPLAFKPERFLDSKVELHSNDFGWIPFGSGRRMCPGIPMATKQLGFVLASLIKSFDWSLPYDMNPSELDMAEKFGITLQKEKPLVLIPRVKQ</sequence>
<keyword evidence="11" id="KW-0812">Transmembrane</keyword>
<organism evidence="12">
    <name type="scientific">Sinopodophyllum hexandrum</name>
    <name type="common">Himalayan may apple</name>
    <name type="synonym">Podophyllum hexandrum</name>
    <dbReference type="NCBI Taxonomy" id="93608"/>
    <lineage>
        <taxon>Eukaryota</taxon>
        <taxon>Viridiplantae</taxon>
        <taxon>Streptophyta</taxon>
        <taxon>Embryophyta</taxon>
        <taxon>Tracheophyta</taxon>
        <taxon>Spermatophyta</taxon>
        <taxon>Magnoliopsida</taxon>
        <taxon>Ranunculales</taxon>
        <taxon>Berberidaceae</taxon>
        <taxon>Podophylloideae</taxon>
        <taxon>Podophylleae</taxon>
        <taxon>Sinopodophyllum</taxon>
    </lineage>
</organism>
<protein>
    <submittedName>
        <fullName evidence="12">Cytochrome P450</fullName>
    </submittedName>
</protein>
<comment type="pathway">
    <text evidence="2">Aromatic compound metabolism; phenylpropanoid biosynthesis.</text>
</comment>
<evidence type="ECO:0000256" key="3">
    <source>
        <dbReference type="ARBA" id="ARBA00010617"/>
    </source>
</evidence>
<dbReference type="PANTHER" id="PTHR47950:SF49">
    <property type="entry name" value="CYTOCHROME P450"/>
    <property type="match status" value="1"/>
</dbReference>
<feature type="binding site" description="axial binding residue" evidence="9">
    <location>
        <position position="436"/>
    </location>
    <ligand>
        <name>heme</name>
        <dbReference type="ChEBI" id="CHEBI:30413"/>
    </ligand>
    <ligandPart>
        <name>Fe</name>
        <dbReference type="ChEBI" id="CHEBI:18248"/>
    </ligandPart>
</feature>
<dbReference type="InterPro" id="IPR002401">
    <property type="entry name" value="Cyt_P450_E_grp-I"/>
</dbReference>